<comment type="caution">
    <text evidence="1">The sequence shown here is derived from an EMBL/GenBank/DDBJ whole genome shotgun (WGS) entry which is preliminary data.</text>
</comment>
<proteinExistence type="predicted"/>
<keyword evidence="2" id="KW-1185">Reference proteome</keyword>
<dbReference type="RefSeq" id="WP_142852589.1">
    <property type="nucleotide sequence ID" value="NZ_FXWW01000001.1"/>
</dbReference>
<accession>A0A545SV55</accession>
<dbReference type="EMBL" id="VICH01000004">
    <property type="protein sequence ID" value="TQV68834.1"/>
    <property type="molecule type" value="Genomic_DNA"/>
</dbReference>
<dbReference type="Pfam" id="PF20181">
    <property type="entry name" value="DUF6544"/>
    <property type="match status" value="1"/>
</dbReference>
<organism evidence="1 2">
    <name type="scientific">Aliiroseovarius halocynthiae</name>
    <dbReference type="NCBI Taxonomy" id="985055"/>
    <lineage>
        <taxon>Bacteria</taxon>
        <taxon>Pseudomonadati</taxon>
        <taxon>Pseudomonadota</taxon>
        <taxon>Alphaproteobacteria</taxon>
        <taxon>Rhodobacterales</taxon>
        <taxon>Paracoccaceae</taxon>
        <taxon>Aliiroseovarius</taxon>
    </lineage>
</organism>
<dbReference type="InterPro" id="IPR046674">
    <property type="entry name" value="DUF6544"/>
</dbReference>
<dbReference type="OrthoDB" id="3671061at2"/>
<sequence>MKVVILLSALFLVVVLSGLYLWRMGDQRSAQAEADRLLAMRQTDPQRFSKAMVEDLPEPARRYFHFTIKEGTPLFKVAEISMRGQFGMGEKNAPNYLPMKAEQVLAAPEGFVWQMSGGSGAMTISGSDTAQWTRFWLAGVIPVARAGGTADHALSGFGRYISEAVFWTPAAVLPGPGVTWDAVDENTARLTLSHDGRRQSVDVSVDASGRPVRIVLERWSNANPDGEYRFQPFGGHLSEFREFEGFRLPTHIEAGNMFGTDAYFAFFIADVTDIRFTQ</sequence>
<dbReference type="Proteomes" id="UP000315816">
    <property type="component" value="Unassembled WGS sequence"/>
</dbReference>
<dbReference type="AlphaFoldDB" id="A0A545SV55"/>
<protein>
    <submittedName>
        <fullName evidence="1">Uncharacterized protein</fullName>
    </submittedName>
</protein>
<evidence type="ECO:0000313" key="1">
    <source>
        <dbReference type="EMBL" id="TQV68834.1"/>
    </source>
</evidence>
<name>A0A545SV55_9RHOB</name>
<evidence type="ECO:0000313" key="2">
    <source>
        <dbReference type="Proteomes" id="UP000315816"/>
    </source>
</evidence>
<gene>
    <name evidence="1" type="ORF">FIL88_04430</name>
</gene>
<reference evidence="1 2" key="1">
    <citation type="submission" date="2019-06" db="EMBL/GenBank/DDBJ databases">
        <title>A novel species of marine bacteria.</title>
        <authorList>
            <person name="Wang Y."/>
        </authorList>
    </citation>
    <scope>NUCLEOTIDE SEQUENCE [LARGE SCALE GENOMIC DNA]</scope>
    <source>
        <strain evidence="1 2">MA1-10</strain>
    </source>
</reference>